<protein>
    <submittedName>
        <fullName evidence="2">Lck interacting transmembrane adaptor 1</fullName>
    </submittedName>
</protein>
<gene>
    <name evidence="2" type="primary">LIME1</name>
</gene>
<name>A0A8P0NRY2_CANLF</name>
<evidence type="ECO:0000313" key="3">
    <source>
        <dbReference type="Proteomes" id="UP000002254"/>
    </source>
</evidence>
<dbReference type="AlphaFoldDB" id="A0A8P0NRY2"/>
<dbReference type="Ensembl" id="ENSCAFT00000045101.3">
    <property type="protein sequence ID" value="ENSCAFP00000040765.3"/>
    <property type="gene ID" value="ENSCAFG00000031222.3"/>
</dbReference>
<accession>A0A8P0NRY2</accession>
<sequence length="409" mass="43117">MLPSTRKCVGLKGSWSVKSPWEALLLRPEEAPGSGGLEAAPARDPRRPSSWWVETPGGLPWLRRMGPQVPPAPPVLWALGGLALLLWLWALCTACHRYVWPGAGRVGGGFGGGRGSEGLLGRGSEAGTSAPINTPLAPRKRAQRQQPPGRVMQAEALLLRRHPLCTLSKSDTRLHELHRGPGGCRVPRPVSMDVQRPQWLEVSRGTSRPLVAFSPREPPFSPAAASPSIGPEATYSNVGLAAVPRASLAASPAVWAGARLTSSRASPGPEPRPEVAEYACIRRLKGAAQGPQGLGQGTAAPTPAVEVDILYSKVRKPKKRDPGTAADQLDPKGSDAVLAVGSDQSHETLPLGGLGKDDGLLENVYESIQDMGAQGAWNPLLRPEGTCAGLGGSRLPQPQPRRSLHGPTC</sequence>
<dbReference type="InterPro" id="IPR026072">
    <property type="entry name" value="Lime1"/>
</dbReference>
<dbReference type="GO" id="GO:0050852">
    <property type="term" value="P:T cell receptor signaling pathway"/>
    <property type="evidence" value="ECO:0007669"/>
    <property type="project" value="InterPro"/>
</dbReference>
<dbReference type="PANTHER" id="PTHR47740:SF1">
    <property type="entry name" value="LCK-INTERACTING TRANSMEMBRANE ADAPTER 1"/>
    <property type="match status" value="1"/>
</dbReference>
<feature type="region of interest" description="Disordered" evidence="1">
    <location>
        <begin position="386"/>
        <end position="409"/>
    </location>
</feature>
<dbReference type="Pfam" id="PF15332">
    <property type="entry name" value="LIME1"/>
    <property type="match status" value="1"/>
</dbReference>
<dbReference type="GO" id="GO:0050853">
    <property type="term" value="P:B cell receptor signaling pathway"/>
    <property type="evidence" value="ECO:0007669"/>
    <property type="project" value="InterPro"/>
</dbReference>
<reference evidence="2" key="2">
    <citation type="submission" date="2025-08" db="UniProtKB">
        <authorList>
            <consortium name="Ensembl"/>
        </authorList>
    </citation>
    <scope>IDENTIFICATION</scope>
</reference>
<evidence type="ECO:0000313" key="2">
    <source>
        <dbReference type="Ensembl" id="ENSCAFP00000040765.3"/>
    </source>
</evidence>
<feature type="region of interest" description="Disordered" evidence="1">
    <location>
        <begin position="313"/>
        <end position="336"/>
    </location>
</feature>
<organism evidence="2 3">
    <name type="scientific">Canis lupus familiaris</name>
    <name type="common">Dog</name>
    <name type="synonym">Canis familiaris</name>
    <dbReference type="NCBI Taxonomy" id="9615"/>
    <lineage>
        <taxon>Eukaryota</taxon>
        <taxon>Metazoa</taxon>
        <taxon>Chordata</taxon>
        <taxon>Craniata</taxon>
        <taxon>Vertebrata</taxon>
        <taxon>Euteleostomi</taxon>
        <taxon>Mammalia</taxon>
        <taxon>Eutheria</taxon>
        <taxon>Laurasiatheria</taxon>
        <taxon>Carnivora</taxon>
        <taxon>Caniformia</taxon>
        <taxon>Canidae</taxon>
        <taxon>Canis</taxon>
    </lineage>
</organism>
<dbReference type="Proteomes" id="UP000002254">
    <property type="component" value="Chromosome 24"/>
</dbReference>
<dbReference type="PANTHER" id="PTHR47740">
    <property type="entry name" value="LCK-INTERACTING TRANSMEMBRANE ADAPTER 1, LIME1"/>
    <property type="match status" value="1"/>
</dbReference>
<reference evidence="2 3" key="1">
    <citation type="journal article" date="2005" name="Nature">
        <title>Genome sequence, comparative analysis and haplotype structure of the domestic dog.</title>
        <authorList>
            <consortium name="Broad Sequencing Platform"/>
            <person name="Lindblad-Toh K."/>
            <person name="Wade C.M."/>
            <person name="Mikkelsen T.S."/>
            <person name="Karlsson E.K."/>
            <person name="Jaffe D.B."/>
            <person name="Kamal M."/>
            <person name="Clamp M."/>
            <person name="Chang J.L."/>
            <person name="Kulbokas E.J. III"/>
            <person name="Zody M.C."/>
            <person name="Mauceli E."/>
            <person name="Xie X."/>
            <person name="Breen M."/>
            <person name="Wayne R.K."/>
            <person name="Ostrander E.A."/>
            <person name="Ponting C.P."/>
            <person name="Galibert F."/>
            <person name="Smith D.R."/>
            <person name="DeJong P.J."/>
            <person name="Kirkness E."/>
            <person name="Alvarez P."/>
            <person name="Biagi T."/>
            <person name="Brockman W."/>
            <person name="Butler J."/>
            <person name="Chin C.W."/>
            <person name="Cook A."/>
            <person name="Cuff J."/>
            <person name="Daly M.J."/>
            <person name="DeCaprio D."/>
            <person name="Gnerre S."/>
            <person name="Grabherr M."/>
            <person name="Kellis M."/>
            <person name="Kleber M."/>
            <person name="Bardeleben C."/>
            <person name="Goodstadt L."/>
            <person name="Heger A."/>
            <person name="Hitte C."/>
            <person name="Kim L."/>
            <person name="Koepfli K.P."/>
            <person name="Parker H.G."/>
            <person name="Pollinger J.P."/>
            <person name="Searle S.M."/>
            <person name="Sutter N.B."/>
            <person name="Thomas R."/>
            <person name="Webber C."/>
            <person name="Baldwin J."/>
            <person name="Abebe A."/>
            <person name="Abouelleil A."/>
            <person name="Aftuck L."/>
            <person name="Ait-Zahra M."/>
            <person name="Aldredge T."/>
            <person name="Allen N."/>
            <person name="An P."/>
            <person name="Anderson S."/>
            <person name="Antoine C."/>
            <person name="Arachchi H."/>
            <person name="Aslam A."/>
            <person name="Ayotte L."/>
            <person name="Bachantsang P."/>
            <person name="Barry A."/>
            <person name="Bayul T."/>
            <person name="Benamara M."/>
            <person name="Berlin A."/>
            <person name="Bessette D."/>
            <person name="Blitshteyn B."/>
            <person name="Bloom T."/>
            <person name="Blye J."/>
            <person name="Boguslavskiy L."/>
            <person name="Bonnet C."/>
            <person name="Boukhgalter B."/>
            <person name="Brown A."/>
            <person name="Cahill P."/>
            <person name="Calixte N."/>
            <person name="Camarata J."/>
            <person name="Cheshatsang Y."/>
            <person name="Chu J."/>
            <person name="Citroen M."/>
            <person name="Collymore A."/>
            <person name="Cooke P."/>
            <person name="Dawoe T."/>
            <person name="Daza R."/>
            <person name="Decktor K."/>
            <person name="DeGray S."/>
            <person name="Dhargay N."/>
            <person name="Dooley K."/>
            <person name="Dooley K."/>
            <person name="Dorje P."/>
            <person name="Dorjee K."/>
            <person name="Dorris L."/>
            <person name="Duffey N."/>
            <person name="Dupes A."/>
            <person name="Egbiremolen O."/>
            <person name="Elong R."/>
            <person name="Falk J."/>
            <person name="Farina A."/>
            <person name="Faro S."/>
            <person name="Ferguson D."/>
            <person name="Ferreira P."/>
            <person name="Fisher S."/>
            <person name="FitzGerald M."/>
            <person name="Foley K."/>
            <person name="Foley C."/>
            <person name="Franke A."/>
            <person name="Friedrich D."/>
            <person name="Gage D."/>
            <person name="Garber M."/>
            <person name="Gearin G."/>
            <person name="Giannoukos G."/>
            <person name="Goode T."/>
            <person name="Goyette A."/>
            <person name="Graham J."/>
            <person name="Grandbois E."/>
            <person name="Gyaltsen K."/>
            <person name="Hafez N."/>
            <person name="Hagopian D."/>
            <person name="Hagos B."/>
            <person name="Hall J."/>
            <person name="Healy C."/>
            <person name="Hegarty R."/>
            <person name="Honan T."/>
            <person name="Horn A."/>
            <person name="Houde N."/>
            <person name="Hughes L."/>
            <person name="Hunnicutt L."/>
            <person name="Husby M."/>
            <person name="Jester B."/>
            <person name="Jones C."/>
            <person name="Kamat A."/>
            <person name="Kanga B."/>
            <person name="Kells C."/>
            <person name="Khazanovich D."/>
            <person name="Kieu A.C."/>
            <person name="Kisner P."/>
            <person name="Kumar M."/>
            <person name="Lance K."/>
            <person name="Landers T."/>
            <person name="Lara M."/>
            <person name="Lee W."/>
            <person name="Leger J.P."/>
            <person name="Lennon N."/>
            <person name="Leuper L."/>
            <person name="LeVine S."/>
            <person name="Liu J."/>
            <person name="Liu X."/>
            <person name="Lokyitsang Y."/>
            <person name="Lokyitsang T."/>
            <person name="Lui A."/>
            <person name="Macdonald J."/>
            <person name="Major J."/>
            <person name="Marabella R."/>
            <person name="Maru K."/>
            <person name="Matthews C."/>
            <person name="McDonough S."/>
            <person name="Mehta T."/>
            <person name="Meldrim J."/>
            <person name="Melnikov A."/>
            <person name="Meneus L."/>
            <person name="Mihalev A."/>
            <person name="Mihova T."/>
            <person name="Miller K."/>
            <person name="Mittelman R."/>
            <person name="Mlenga V."/>
            <person name="Mulrain L."/>
            <person name="Munson G."/>
            <person name="Navidi A."/>
            <person name="Naylor J."/>
            <person name="Nguyen T."/>
            <person name="Nguyen N."/>
            <person name="Nguyen C."/>
            <person name="Nguyen T."/>
            <person name="Nicol R."/>
            <person name="Norbu N."/>
            <person name="Norbu C."/>
            <person name="Novod N."/>
            <person name="Nyima T."/>
            <person name="Olandt P."/>
            <person name="O'Neill B."/>
            <person name="O'Neill K."/>
            <person name="Osman S."/>
            <person name="Oyono L."/>
            <person name="Patti C."/>
            <person name="Perrin D."/>
            <person name="Phunkhang P."/>
            <person name="Pierre F."/>
            <person name="Priest M."/>
            <person name="Rachupka A."/>
            <person name="Raghuraman S."/>
            <person name="Rameau R."/>
            <person name="Ray V."/>
            <person name="Raymond C."/>
            <person name="Rege F."/>
            <person name="Rise C."/>
            <person name="Rogers J."/>
            <person name="Rogov P."/>
            <person name="Sahalie J."/>
            <person name="Settipalli S."/>
            <person name="Sharpe T."/>
            <person name="Shea T."/>
            <person name="Sheehan M."/>
            <person name="Sherpa N."/>
            <person name="Shi J."/>
            <person name="Shih D."/>
            <person name="Sloan J."/>
            <person name="Smith C."/>
            <person name="Sparrow T."/>
            <person name="Stalker J."/>
            <person name="Stange-Thomann N."/>
            <person name="Stavropoulos S."/>
            <person name="Stone C."/>
            <person name="Stone S."/>
            <person name="Sykes S."/>
            <person name="Tchuinga P."/>
            <person name="Tenzing P."/>
            <person name="Tesfaye S."/>
            <person name="Thoulutsang D."/>
            <person name="Thoulutsang Y."/>
            <person name="Topham K."/>
            <person name="Topping I."/>
            <person name="Tsamla T."/>
            <person name="Vassiliev H."/>
            <person name="Venkataraman V."/>
            <person name="Vo A."/>
            <person name="Wangchuk T."/>
            <person name="Wangdi T."/>
            <person name="Weiand M."/>
            <person name="Wilkinson J."/>
            <person name="Wilson A."/>
            <person name="Yadav S."/>
            <person name="Yang S."/>
            <person name="Yang X."/>
            <person name="Young G."/>
            <person name="Yu Q."/>
            <person name="Zainoun J."/>
            <person name="Zembek L."/>
            <person name="Zimmer A."/>
            <person name="Lander E.S."/>
        </authorList>
    </citation>
    <scope>NUCLEOTIDE SEQUENCE [LARGE SCALE GENOMIC DNA]</scope>
    <source>
        <strain evidence="2">Boxer</strain>
    </source>
</reference>
<feature type="region of interest" description="Disordered" evidence="1">
    <location>
        <begin position="117"/>
        <end position="148"/>
    </location>
</feature>
<proteinExistence type="predicted"/>
<evidence type="ECO:0000256" key="1">
    <source>
        <dbReference type="SAM" id="MobiDB-lite"/>
    </source>
</evidence>